<sequence length="33" mass="3504">MLDMFILGLIISVLIPAVDFLGMNVVATVKRGG</sequence>
<accession>A0ABN4C0Z6</accession>
<evidence type="ECO:0000313" key="3">
    <source>
        <dbReference type="Proteomes" id="UP000018934"/>
    </source>
</evidence>
<evidence type="ECO:0000313" key="2">
    <source>
        <dbReference type="EMBL" id="AHF11501.1"/>
    </source>
</evidence>
<evidence type="ECO:0000256" key="1">
    <source>
        <dbReference type="SAM" id="Phobius"/>
    </source>
</evidence>
<name>A0ABN4C0Z6_DEHRP</name>
<protein>
    <submittedName>
        <fullName evidence="2">Uncharacterized protein</fullName>
    </submittedName>
</protein>
<reference evidence="2 3" key="1">
    <citation type="journal article" date="2013" name="Stand. Genomic Sci.">
        <title>Complete genome sequence of Dehalobacter restrictus PER-K23(T.).</title>
        <authorList>
            <person name="Kruse T."/>
            <person name="Maillard J."/>
            <person name="Goodwin L."/>
            <person name="Woyke T."/>
            <person name="Teshima H."/>
            <person name="Bruce D."/>
            <person name="Detter C."/>
            <person name="Tapia R."/>
            <person name="Han C."/>
            <person name="Huntemann M."/>
            <person name="Wei C.L."/>
            <person name="Han J."/>
            <person name="Chen A."/>
            <person name="Kyrpides N."/>
            <person name="Szeto E."/>
            <person name="Markowitz V."/>
            <person name="Ivanova N."/>
            <person name="Pagani I."/>
            <person name="Pati A."/>
            <person name="Pitluck S."/>
            <person name="Nolan M."/>
            <person name="Holliger C."/>
            <person name="Smidt H."/>
        </authorList>
    </citation>
    <scope>NUCLEOTIDE SEQUENCE [LARGE SCALE GENOMIC DNA]</scope>
    <source>
        <strain evidence="3">DSM 9455</strain>
    </source>
</reference>
<organism evidence="2 3">
    <name type="scientific">Dehalobacter restrictus (strain DSM 9455 / PER-K23)</name>
    <dbReference type="NCBI Taxonomy" id="871738"/>
    <lineage>
        <taxon>Bacteria</taxon>
        <taxon>Bacillati</taxon>
        <taxon>Bacillota</taxon>
        <taxon>Clostridia</taxon>
        <taxon>Eubacteriales</taxon>
        <taxon>Desulfitobacteriaceae</taxon>
        <taxon>Dehalobacter</taxon>
    </lineage>
</organism>
<feature type="transmembrane region" description="Helical" evidence="1">
    <location>
        <begin position="6"/>
        <end position="27"/>
    </location>
</feature>
<gene>
    <name evidence="2" type="ORF">DEHRE_14445</name>
</gene>
<dbReference type="EMBL" id="CP007033">
    <property type="protein sequence ID" value="AHF11501.1"/>
    <property type="molecule type" value="Genomic_DNA"/>
</dbReference>
<keyword evidence="1" id="KW-1133">Transmembrane helix</keyword>
<keyword evidence="3" id="KW-1185">Reference proteome</keyword>
<proteinExistence type="predicted"/>
<dbReference type="Proteomes" id="UP000018934">
    <property type="component" value="Chromosome"/>
</dbReference>
<keyword evidence="1" id="KW-0812">Transmembrane</keyword>
<keyword evidence="1" id="KW-0472">Membrane</keyword>